<dbReference type="Proteomes" id="UP000887565">
    <property type="component" value="Unplaced"/>
</dbReference>
<evidence type="ECO:0000313" key="1">
    <source>
        <dbReference type="Proteomes" id="UP000887565"/>
    </source>
</evidence>
<dbReference type="AlphaFoldDB" id="A0A915L785"/>
<name>A0A915L785_ROMCU</name>
<protein>
    <submittedName>
        <fullName evidence="2">Uncharacterized protein</fullName>
    </submittedName>
</protein>
<accession>A0A915L785</accession>
<dbReference type="WBParaSite" id="nRc.2.0.1.t45605-RA">
    <property type="protein sequence ID" value="nRc.2.0.1.t45605-RA"/>
    <property type="gene ID" value="nRc.2.0.1.g45605"/>
</dbReference>
<evidence type="ECO:0000313" key="2">
    <source>
        <dbReference type="WBParaSite" id="nRc.2.0.1.t45605-RA"/>
    </source>
</evidence>
<keyword evidence="1" id="KW-1185">Reference proteome</keyword>
<reference evidence="2" key="1">
    <citation type="submission" date="2022-11" db="UniProtKB">
        <authorList>
            <consortium name="WormBaseParasite"/>
        </authorList>
    </citation>
    <scope>IDENTIFICATION</scope>
</reference>
<sequence length="63" mass="7012">MKYADKSYAVYADSKTLEILISPLVTSRPITNGMFNFTKALGGQCPLDVTDTVRCVAFDYENK</sequence>
<proteinExistence type="predicted"/>
<organism evidence="1 2">
    <name type="scientific">Romanomermis culicivorax</name>
    <name type="common">Nematode worm</name>
    <dbReference type="NCBI Taxonomy" id="13658"/>
    <lineage>
        <taxon>Eukaryota</taxon>
        <taxon>Metazoa</taxon>
        <taxon>Ecdysozoa</taxon>
        <taxon>Nematoda</taxon>
        <taxon>Enoplea</taxon>
        <taxon>Dorylaimia</taxon>
        <taxon>Mermithida</taxon>
        <taxon>Mermithoidea</taxon>
        <taxon>Mermithidae</taxon>
        <taxon>Romanomermis</taxon>
    </lineage>
</organism>